<dbReference type="OrthoDB" id="432483at2759"/>
<evidence type="ECO:0000259" key="1">
    <source>
        <dbReference type="Pfam" id="PF17111"/>
    </source>
</evidence>
<comment type="caution">
    <text evidence="2">The sequence shown here is derived from an EMBL/GenBank/DDBJ whole genome shotgun (WGS) entry which is preliminary data.</text>
</comment>
<accession>A0A420Y5I9</accession>
<keyword evidence="3" id="KW-1185">Reference proteome</keyword>
<proteinExistence type="predicted"/>
<sequence length="271" mass="29083">MFFGAASSSSDAKDMEALGVAANIVGVSVPAAHAIRLLRDDIQRNSDAPSTVISLRAELIESHNVLASLRTIGDEQWNALGGAIVAQSKSAISSCEQSCVKLRDALHRWTRHSDEASGTLAPWDRINVGFFKQSQLKTMTAAVEKCKTTLALVVTVGTLHGQLQQGRLSEATRTAILRAESRITSAITNQDTQLAELNSTLQSLVMVQQDGTETDVDRFDAMGQVVTNLELLKSSMALLKDLLSNIQTAATNAGLGRSQMSFTFGDHNKGQ</sequence>
<dbReference type="Proteomes" id="UP000275385">
    <property type="component" value="Unassembled WGS sequence"/>
</dbReference>
<feature type="domain" description="Azaphilone pigments biosynthesis cluster protein L N-terminal" evidence="1">
    <location>
        <begin position="15"/>
        <end position="218"/>
    </location>
</feature>
<dbReference type="Pfam" id="PF17111">
    <property type="entry name" value="PigL_N"/>
    <property type="match status" value="1"/>
</dbReference>
<dbReference type="EMBL" id="QVQW01000046">
    <property type="protein sequence ID" value="RKU43155.1"/>
    <property type="molecule type" value="Genomic_DNA"/>
</dbReference>
<evidence type="ECO:0000313" key="3">
    <source>
        <dbReference type="Proteomes" id="UP000275385"/>
    </source>
</evidence>
<gene>
    <name evidence="2" type="ORF">DL546_002907</name>
</gene>
<name>A0A420Y5I9_9PEZI</name>
<dbReference type="InterPro" id="IPR031348">
    <property type="entry name" value="PigL_N"/>
</dbReference>
<evidence type="ECO:0000313" key="2">
    <source>
        <dbReference type="EMBL" id="RKU43155.1"/>
    </source>
</evidence>
<organism evidence="2 3">
    <name type="scientific">Coniochaeta pulveracea</name>
    <dbReference type="NCBI Taxonomy" id="177199"/>
    <lineage>
        <taxon>Eukaryota</taxon>
        <taxon>Fungi</taxon>
        <taxon>Dikarya</taxon>
        <taxon>Ascomycota</taxon>
        <taxon>Pezizomycotina</taxon>
        <taxon>Sordariomycetes</taxon>
        <taxon>Sordariomycetidae</taxon>
        <taxon>Coniochaetales</taxon>
        <taxon>Coniochaetaceae</taxon>
        <taxon>Coniochaeta</taxon>
    </lineage>
</organism>
<reference evidence="2 3" key="1">
    <citation type="submission" date="2018-08" db="EMBL/GenBank/DDBJ databases">
        <title>Draft genome of the lignicolous fungus Coniochaeta pulveracea.</title>
        <authorList>
            <person name="Borstlap C.J."/>
            <person name="De Witt R.N."/>
            <person name="Botha A."/>
            <person name="Volschenk H."/>
        </authorList>
    </citation>
    <scope>NUCLEOTIDE SEQUENCE [LARGE SCALE GENOMIC DNA]</scope>
    <source>
        <strain evidence="2 3">CAB683</strain>
    </source>
</reference>
<protein>
    <recommendedName>
        <fullName evidence="1">Azaphilone pigments biosynthesis cluster protein L N-terminal domain-containing protein</fullName>
    </recommendedName>
</protein>
<dbReference type="AlphaFoldDB" id="A0A420Y5I9"/>